<dbReference type="Proteomes" id="UP000015103">
    <property type="component" value="Unassembled WGS sequence"/>
</dbReference>
<evidence type="ECO:0000313" key="1">
    <source>
        <dbReference type="EnsemblMetazoa" id="RPRC002728-PA"/>
    </source>
</evidence>
<name>T1HFA6_RHOPR</name>
<keyword evidence="2" id="KW-1185">Reference proteome</keyword>
<dbReference type="AlphaFoldDB" id="T1HFA6"/>
<proteinExistence type="predicted"/>
<sequence>MRSRPLNTCLICMCFLIYSSALPRAKDYRPKSSEYVSGPGNVANAASTQSIGTYSKEPSCEELRAMWRFSKRQSRAAEVTNEIPTYRDPFAFNVWEEYGARPRSAGRGFGRYRKPPVYGKIIIQKKELPLFCQIRNYGLFMGKVIRVCAKKVKLEKFPKHCVMADLKKKILINKMSGFIRKDI</sequence>
<accession>T1HFA6</accession>
<dbReference type="EnsemblMetazoa" id="RPRC002728-RA">
    <property type="protein sequence ID" value="RPRC002728-PA"/>
    <property type="gene ID" value="RPRC002728"/>
</dbReference>
<organism evidence="1 2">
    <name type="scientific">Rhodnius prolixus</name>
    <name type="common">Triatomid bug</name>
    <dbReference type="NCBI Taxonomy" id="13249"/>
    <lineage>
        <taxon>Eukaryota</taxon>
        <taxon>Metazoa</taxon>
        <taxon>Ecdysozoa</taxon>
        <taxon>Arthropoda</taxon>
        <taxon>Hexapoda</taxon>
        <taxon>Insecta</taxon>
        <taxon>Pterygota</taxon>
        <taxon>Neoptera</taxon>
        <taxon>Paraneoptera</taxon>
        <taxon>Hemiptera</taxon>
        <taxon>Heteroptera</taxon>
        <taxon>Panheteroptera</taxon>
        <taxon>Cimicomorpha</taxon>
        <taxon>Reduviidae</taxon>
        <taxon>Triatominae</taxon>
        <taxon>Rhodnius</taxon>
    </lineage>
</organism>
<dbReference type="eggNOG" id="ENOG502S43I">
    <property type="taxonomic scope" value="Eukaryota"/>
</dbReference>
<dbReference type="EMBL" id="ACPB03024971">
    <property type="status" value="NOT_ANNOTATED_CDS"/>
    <property type="molecule type" value="Genomic_DNA"/>
</dbReference>
<dbReference type="EMBL" id="ACPB03024973">
    <property type="status" value="NOT_ANNOTATED_CDS"/>
    <property type="molecule type" value="Genomic_DNA"/>
</dbReference>
<dbReference type="InParanoid" id="T1HFA6"/>
<dbReference type="HOGENOM" id="CLU_1476929_0_0_1"/>
<dbReference type="STRING" id="13249.T1HFA6"/>
<evidence type="ECO:0000313" key="2">
    <source>
        <dbReference type="Proteomes" id="UP000015103"/>
    </source>
</evidence>
<dbReference type="EMBL" id="ACPB03024972">
    <property type="status" value="NOT_ANNOTATED_CDS"/>
    <property type="molecule type" value="Genomic_DNA"/>
</dbReference>
<dbReference type="VEuPathDB" id="VectorBase:RPRC002728"/>
<protein>
    <submittedName>
        <fullName evidence="1">Uncharacterized protein</fullName>
    </submittedName>
</protein>
<reference evidence="1" key="1">
    <citation type="submission" date="2015-05" db="UniProtKB">
        <authorList>
            <consortium name="EnsemblMetazoa"/>
        </authorList>
    </citation>
    <scope>IDENTIFICATION</scope>
</reference>